<keyword evidence="1" id="KW-1133">Transmembrane helix</keyword>
<evidence type="ECO:0000256" key="1">
    <source>
        <dbReference type="SAM" id="Phobius"/>
    </source>
</evidence>
<keyword evidence="1" id="KW-0812">Transmembrane</keyword>
<organism evidence="2 3">
    <name type="scientific">Zeimonas arvi</name>
    <dbReference type="NCBI Taxonomy" id="2498847"/>
    <lineage>
        <taxon>Bacteria</taxon>
        <taxon>Pseudomonadati</taxon>
        <taxon>Pseudomonadota</taxon>
        <taxon>Betaproteobacteria</taxon>
        <taxon>Burkholderiales</taxon>
        <taxon>Burkholderiaceae</taxon>
        <taxon>Zeimonas</taxon>
    </lineage>
</organism>
<evidence type="ECO:0000313" key="2">
    <source>
        <dbReference type="EMBL" id="TXL67287.1"/>
    </source>
</evidence>
<protein>
    <recommendedName>
        <fullName evidence="4">DUF3311 domain-containing protein</fullName>
    </recommendedName>
</protein>
<proteinExistence type="predicted"/>
<feature type="transmembrane region" description="Helical" evidence="1">
    <location>
        <begin position="20"/>
        <end position="40"/>
    </location>
</feature>
<dbReference type="AlphaFoldDB" id="A0A5C8P1Z3"/>
<dbReference type="OrthoDB" id="552409at80840"/>
<name>A0A5C8P1Z3_9BURK</name>
<evidence type="ECO:0008006" key="4">
    <source>
        <dbReference type="Google" id="ProtNLM"/>
    </source>
</evidence>
<dbReference type="RefSeq" id="WP_147703535.1">
    <property type="nucleotide sequence ID" value="NZ_VDUY01000002.1"/>
</dbReference>
<reference evidence="2 3" key="1">
    <citation type="submission" date="2019-06" db="EMBL/GenBank/DDBJ databases">
        <title>Quisquiliibacterium sp. nov., isolated from a maize field.</title>
        <authorList>
            <person name="Lin S.-Y."/>
            <person name="Tsai C.-F."/>
            <person name="Young C.-C."/>
        </authorList>
    </citation>
    <scope>NUCLEOTIDE SEQUENCE [LARGE SCALE GENOMIC DNA]</scope>
    <source>
        <strain evidence="2 3">CC-CFT501</strain>
    </source>
</reference>
<gene>
    <name evidence="2" type="ORF">FHP08_06685</name>
</gene>
<keyword evidence="1" id="KW-0472">Membrane</keyword>
<accession>A0A5C8P1Z3</accession>
<feature type="transmembrane region" description="Helical" evidence="1">
    <location>
        <begin position="46"/>
        <end position="65"/>
    </location>
</feature>
<dbReference type="EMBL" id="VDUY01000002">
    <property type="protein sequence ID" value="TXL67287.1"/>
    <property type="molecule type" value="Genomic_DNA"/>
</dbReference>
<dbReference type="Proteomes" id="UP000321548">
    <property type="component" value="Unassembled WGS sequence"/>
</dbReference>
<sequence length="73" mass="7931">MTPEDDVPPRLRDAASVLPLLGVFLLMPPVIVLFAAPVLVGGVPLIVVYLFGVWLALIVCAALLARRIERRRA</sequence>
<keyword evidence="3" id="KW-1185">Reference proteome</keyword>
<evidence type="ECO:0000313" key="3">
    <source>
        <dbReference type="Proteomes" id="UP000321548"/>
    </source>
</evidence>
<comment type="caution">
    <text evidence="2">The sequence shown here is derived from an EMBL/GenBank/DDBJ whole genome shotgun (WGS) entry which is preliminary data.</text>
</comment>